<dbReference type="InterPro" id="IPR013519">
    <property type="entry name" value="Int_alpha_beta-p"/>
</dbReference>
<dbReference type="Pfam" id="PF20806">
    <property type="entry name" value="Integrin_A_Ig_3"/>
    <property type="match status" value="1"/>
</dbReference>
<evidence type="ECO:0000256" key="4">
    <source>
        <dbReference type="ARBA" id="ARBA00022729"/>
    </source>
</evidence>
<organism evidence="18 19">
    <name type="scientific">Patella caerulea</name>
    <name type="common">Rayed Mediterranean limpet</name>
    <dbReference type="NCBI Taxonomy" id="87958"/>
    <lineage>
        <taxon>Eukaryota</taxon>
        <taxon>Metazoa</taxon>
        <taxon>Spiralia</taxon>
        <taxon>Lophotrochozoa</taxon>
        <taxon>Mollusca</taxon>
        <taxon>Gastropoda</taxon>
        <taxon>Patellogastropoda</taxon>
        <taxon>Patelloidea</taxon>
        <taxon>Patellidae</taxon>
        <taxon>Patella</taxon>
    </lineage>
</organism>
<dbReference type="PROSITE" id="PS51470">
    <property type="entry name" value="FG_GAP"/>
    <property type="match status" value="5"/>
</dbReference>
<dbReference type="PANTHER" id="PTHR23220:SF122">
    <property type="entry name" value="INTEGRIN ALPHA-PS1"/>
    <property type="match status" value="1"/>
</dbReference>
<dbReference type="InterPro" id="IPR032695">
    <property type="entry name" value="Integrin_dom_sf"/>
</dbReference>
<feature type="repeat" description="FG-GAP" evidence="13">
    <location>
        <begin position="295"/>
        <end position="354"/>
    </location>
</feature>
<name>A0AAN8GBI0_PATCE</name>
<dbReference type="GO" id="GO:0033627">
    <property type="term" value="P:cell adhesion mediated by integrin"/>
    <property type="evidence" value="ECO:0007669"/>
    <property type="project" value="TreeGrafter"/>
</dbReference>
<comment type="similarity">
    <text evidence="2 14">Belongs to the integrin alpha chain family.</text>
</comment>
<protein>
    <recommendedName>
        <fullName evidence="20">Integrin alpha-2 domain-containing protein</fullName>
    </recommendedName>
</protein>
<dbReference type="GO" id="GO:0098609">
    <property type="term" value="P:cell-cell adhesion"/>
    <property type="evidence" value="ECO:0007669"/>
    <property type="project" value="TreeGrafter"/>
</dbReference>
<feature type="repeat" description="FG-GAP" evidence="13">
    <location>
        <begin position="367"/>
        <end position="423"/>
    </location>
</feature>
<dbReference type="FunFam" id="1.20.5.930:FF:000001">
    <property type="entry name" value="Integrin subunit alpha V"/>
    <property type="match status" value="1"/>
</dbReference>
<dbReference type="Pfam" id="PF08441">
    <property type="entry name" value="Integrin_A_Ig_1"/>
    <property type="match status" value="1"/>
</dbReference>
<evidence type="ECO:0000256" key="9">
    <source>
        <dbReference type="ARBA" id="ARBA00023136"/>
    </source>
</evidence>
<feature type="repeat" description="FG-GAP" evidence="13">
    <location>
        <begin position="169"/>
        <end position="221"/>
    </location>
</feature>
<dbReference type="PANTHER" id="PTHR23220">
    <property type="entry name" value="INTEGRIN ALPHA"/>
    <property type="match status" value="1"/>
</dbReference>
<dbReference type="Proteomes" id="UP001347796">
    <property type="component" value="Unassembled WGS sequence"/>
</dbReference>
<dbReference type="SMART" id="SM00191">
    <property type="entry name" value="Int_alpha"/>
    <property type="match status" value="5"/>
</dbReference>
<keyword evidence="3 14" id="KW-0812">Transmembrane</keyword>
<keyword evidence="6 14" id="KW-0130">Cell adhesion</keyword>
<dbReference type="GO" id="GO:0009897">
    <property type="term" value="C:external side of plasma membrane"/>
    <property type="evidence" value="ECO:0007669"/>
    <property type="project" value="TreeGrafter"/>
</dbReference>
<dbReference type="Gene3D" id="1.20.5.930">
    <property type="entry name" value="Bicelle-embedded integrin alpha(iib) transmembrane segment"/>
    <property type="match status" value="1"/>
</dbReference>
<proteinExistence type="inferred from homology"/>
<comment type="subcellular location">
    <subcellularLocation>
        <location evidence="1 14">Membrane</location>
        <topology evidence="1 14">Single-pass type I membrane protein</topology>
    </subcellularLocation>
</comment>
<reference evidence="18 19" key="1">
    <citation type="submission" date="2024-01" db="EMBL/GenBank/DDBJ databases">
        <title>The genome of the rayed Mediterranean limpet Patella caerulea (Linnaeus, 1758).</title>
        <authorList>
            <person name="Anh-Thu Weber A."/>
            <person name="Halstead-Nussloch G."/>
        </authorList>
    </citation>
    <scope>NUCLEOTIDE SEQUENCE [LARGE SCALE GENOMIC DNA]</scope>
    <source>
        <strain evidence="18">AATW-2023a</strain>
        <tissue evidence="18">Whole specimen</tissue>
    </source>
</reference>
<dbReference type="InterPro" id="IPR048285">
    <property type="entry name" value="Integrin_alpha_Ig-like_2"/>
</dbReference>
<evidence type="ECO:0000259" key="16">
    <source>
        <dbReference type="Pfam" id="PF20805"/>
    </source>
</evidence>
<keyword evidence="7 14" id="KW-1133">Transmembrane helix</keyword>
<evidence type="ECO:0000256" key="2">
    <source>
        <dbReference type="ARBA" id="ARBA00008054"/>
    </source>
</evidence>
<feature type="domain" description="Integrin alpha third immunoglobulin-like" evidence="17">
    <location>
        <begin position="814"/>
        <end position="1039"/>
    </location>
</feature>
<dbReference type="PROSITE" id="PS00242">
    <property type="entry name" value="INTEGRIN_ALPHA"/>
    <property type="match status" value="1"/>
</dbReference>
<evidence type="ECO:0000256" key="13">
    <source>
        <dbReference type="PROSITE-ProRule" id="PRU00803"/>
    </source>
</evidence>
<feature type="signal peptide" evidence="14">
    <location>
        <begin position="1"/>
        <end position="23"/>
    </location>
</feature>
<feature type="chain" id="PRO_5042669332" description="Integrin alpha-2 domain-containing protein" evidence="14">
    <location>
        <begin position="24"/>
        <end position="1115"/>
    </location>
</feature>
<evidence type="ECO:0000256" key="10">
    <source>
        <dbReference type="ARBA" id="ARBA00023157"/>
    </source>
</evidence>
<dbReference type="SUPFAM" id="SSF69179">
    <property type="entry name" value="Integrin domains"/>
    <property type="match status" value="3"/>
</dbReference>
<dbReference type="InterPro" id="IPR013649">
    <property type="entry name" value="Integrin_alpha_Ig-like_1"/>
</dbReference>
<evidence type="ECO:0000256" key="3">
    <source>
        <dbReference type="ARBA" id="ARBA00022692"/>
    </source>
</evidence>
<dbReference type="EMBL" id="JAZGQO010000021">
    <property type="protein sequence ID" value="KAK6166151.1"/>
    <property type="molecule type" value="Genomic_DNA"/>
</dbReference>
<evidence type="ECO:0000256" key="12">
    <source>
        <dbReference type="ARBA" id="ARBA00023180"/>
    </source>
</evidence>
<dbReference type="Gene3D" id="2.60.40.1460">
    <property type="entry name" value="Integrin domains. Chain A, domain 2"/>
    <property type="match status" value="1"/>
</dbReference>
<evidence type="ECO:0000256" key="11">
    <source>
        <dbReference type="ARBA" id="ARBA00023170"/>
    </source>
</evidence>
<dbReference type="Pfam" id="PF20805">
    <property type="entry name" value="Integrin_A_Ig_2"/>
    <property type="match status" value="1"/>
</dbReference>
<gene>
    <name evidence="18" type="ORF">SNE40_022913</name>
</gene>
<evidence type="ECO:0000313" key="18">
    <source>
        <dbReference type="EMBL" id="KAK6166151.1"/>
    </source>
</evidence>
<keyword evidence="8 14" id="KW-0401">Integrin</keyword>
<dbReference type="Gene3D" id="2.60.40.1510">
    <property type="entry name" value="ntegrin, alpha v. Chain A, domain 3"/>
    <property type="match status" value="1"/>
</dbReference>
<dbReference type="GO" id="GO:0007229">
    <property type="term" value="P:integrin-mediated signaling pathway"/>
    <property type="evidence" value="ECO:0007669"/>
    <property type="project" value="UniProtKB-KW"/>
</dbReference>
<keyword evidence="5" id="KW-0677">Repeat</keyword>
<dbReference type="InterPro" id="IPR013517">
    <property type="entry name" value="FG-GAP"/>
</dbReference>
<evidence type="ECO:0000256" key="7">
    <source>
        <dbReference type="ARBA" id="ARBA00022989"/>
    </source>
</evidence>
<evidence type="ECO:0000256" key="8">
    <source>
        <dbReference type="ARBA" id="ARBA00023037"/>
    </source>
</evidence>
<feature type="repeat" description="FG-GAP" evidence="13">
    <location>
        <begin position="28"/>
        <end position="96"/>
    </location>
</feature>
<feature type="repeat" description="FG-GAP" evidence="13">
    <location>
        <begin position="427"/>
        <end position="490"/>
    </location>
</feature>
<dbReference type="InterPro" id="IPR028994">
    <property type="entry name" value="Integrin_alpha_N"/>
</dbReference>
<evidence type="ECO:0000256" key="14">
    <source>
        <dbReference type="RuleBase" id="RU003762"/>
    </source>
</evidence>
<dbReference type="InterPro" id="IPR018184">
    <property type="entry name" value="Integrin_alpha_C_CS"/>
</dbReference>
<evidence type="ECO:0000259" key="17">
    <source>
        <dbReference type="Pfam" id="PF20806"/>
    </source>
</evidence>
<evidence type="ECO:0008006" key="20">
    <source>
        <dbReference type="Google" id="ProtNLM"/>
    </source>
</evidence>
<keyword evidence="12" id="KW-0325">Glycoprotein</keyword>
<evidence type="ECO:0000313" key="19">
    <source>
        <dbReference type="Proteomes" id="UP001347796"/>
    </source>
</evidence>
<dbReference type="PRINTS" id="PR01185">
    <property type="entry name" value="INTEGRINA"/>
</dbReference>
<feature type="transmembrane region" description="Helical" evidence="14">
    <location>
        <begin position="1061"/>
        <end position="1083"/>
    </location>
</feature>
<dbReference type="InterPro" id="IPR000413">
    <property type="entry name" value="Integrin_alpha"/>
</dbReference>
<evidence type="ECO:0000259" key="15">
    <source>
        <dbReference type="Pfam" id="PF08441"/>
    </source>
</evidence>
<keyword evidence="11 14" id="KW-0675">Receptor</keyword>
<dbReference type="Pfam" id="PF01839">
    <property type="entry name" value="FG-GAP"/>
    <property type="match status" value="3"/>
</dbReference>
<accession>A0AAN8GBI0</accession>
<keyword evidence="10" id="KW-1015">Disulfide bond</keyword>
<evidence type="ECO:0000256" key="5">
    <source>
        <dbReference type="ARBA" id="ARBA00022737"/>
    </source>
</evidence>
<dbReference type="Gene3D" id="2.130.10.130">
    <property type="entry name" value="Integrin alpha, N-terminal"/>
    <property type="match status" value="1"/>
</dbReference>
<evidence type="ECO:0000256" key="6">
    <source>
        <dbReference type="ARBA" id="ARBA00022889"/>
    </source>
</evidence>
<dbReference type="InterPro" id="IPR048286">
    <property type="entry name" value="Integrin_alpha_Ig-like_3"/>
</dbReference>
<keyword evidence="9 14" id="KW-0472">Membrane</keyword>
<keyword evidence="4 14" id="KW-0732">Signal</keyword>
<evidence type="ECO:0000256" key="1">
    <source>
        <dbReference type="ARBA" id="ARBA00004479"/>
    </source>
</evidence>
<dbReference type="GO" id="GO:0007160">
    <property type="term" value="P:cell-matrix adhesion"/>
    <property type="evidence" value="ECO:0007669"/>
    <property type="project" value="TreeGrafter"/>
</dbReference>
<dbReference type="SUPFAM" id="SSF69318">
    <property type="entry name" value="Integrin alpha N-terminal domain"/>
    <property type="match status" value="1"/>
</dbReference>
<dbReference type="Pfam" id="PF00357">
    <property type="entry name" value="Integrin_alpha"/>
    <property type="match status" value="1"/>
</dbReference>
<comment type="caution">
    <text evidence="18">The sequence shown here is derived from an EMBL/GenBank/DDBJ whole genome shotgun (WGS) entry which is preliminary data.</text>
</comment>
<feature type="domain" description="Integrin alpha second immunoglobulin-like" evidence="16">
    <location>
        <begin position="656"/>
        <end position="797"/>
    </location>
</feature>
<dbReference type="AlphaFoldDB" id="A0AAN8GBI0"/>
<dbReference type="GO" id="GO:0008305">
    <property type="term" value="C:integrin complex"/>
    <property type="evidence" value="ECO:0007669"/>
    <property type="project" value="InterPro"/>
</dbReference>
<dbReference type="GO" id="GO:0005178">
    <property type="term" value="F:integrin binding"/>
    <property type="evidence" value="ECO:0007669"/>
    <property type="project" value="TreeGrafter"/>
</dbReference>
<keyword evidence="19" id="KW-1185">Reference proteome</keyword>
<feature type="domain" description="Integrin alpha first immunoglubulin-like" evidence="15">
    <location>
        <begin position="475"/>
        <end position="637"/>
    </location>
</feature>
<dbReference type="Gene3D" id="2.60.40.1530">
    <property type="entry name" value="ntegrin, alpha v. Chain A, domain 4"/>
    <property type="match status" value="1"/>
</dbReference>
<sequence>MALETVRGILCLVLVTKTLLCNGFNLDARFSVIKQGDVDAYFGYSVAMHQIIDENSGQVTEDLLLVGAPKAEVPEINVKRGGAIFKCPSGTTFENDCQRQAADPFNVQPSDVEEMEDQWLGVVLQSQGAGKKVLTCAHRYRRKENGIGVCYTLYQGLDYQAPWRPCMGRPDSHDHEQFGLCQSGLSSLLTEDDGLVIGAPGSTYWRGVVFRSNISEELGVDKNWYKSPIPVEVGSESNTQAPPVDKYAYLGYSVTSGIFDQTKERYYVSGAPRSLQTGEVIFFTKSSADGSLRYAENQKLKGTKNFAAFGYSLLSVDINNDKYDDLIVGAPFYHTKNVGGAIYIYLGGGSMINNLQTPTEILSRNMNDAECKLLQCEHARFGLSLTRLGDINIDGFQDFAVGAPYEGNGTVYIYHGNKEGKITNYAQRLTAEDLATPGLRSFGYSLSGGLDLDRNGYPDLLVGSFEVGQVALIRTRPIINLMKRVTLTPEMINLEDDPICPFDGEQRHCIQIQICLQFTAEPAESFQNRPKINYHIEAEKNRGVLINRLDLKNAVPDTNNRIIKHSMTLRRQGSDGTPSKEVCKKEIAYLKDNFADKLNPLEITIQYSLDDVPYTKPTPGDEPLDVNEFPILATDAIDKDSEAVTMTATVDFVKECGDDNKCDSNLQFNAKLGLPKDKDGNYVLSMGELSFIDLDISIINIGEAAYFTRLFITKPESLRYRRTEVKNTTTTPSNVKCAPSTENKTLIECEEIGNPLPQDQKVFFLIRLDAADLEASQEVLELKVWVNTTSSELTKESDSISMPFRVINRADIGVNGIAQPDDPIIYGRDIYGQDSIKIEDEIGPAINHTFVVTNYGPGTVTESMLYIEWPYELINTEEKYLLYMMQAPLVMSGNAECRYNPDIVNPLGIKENPRYIIRPRNNPLIVQQGVLPGGVLEYKEKPSEILEGGRSRRSADRVKRADNNVILGCKRDTAKCHTITCSLGELGPRDYVTVTIRARLWENTLLKDFRKVREVKIRSRAELVIDSALNVEQTDDTNDITYAVTIAIPDVKVAEPKGIEWWIILIAVLAGVLLLVLLILILWKCGFFKRKKPEDMQTYEVKFEKKKEFVEEYYD</sequence>